<organism evidence="10">
    <name type="scientific">Bactrocera dorsalis</name>
    <name type="common">Oriental fruit fly</name>
    <name type="synonym">Dacus dorsalis</name>
    <dbReference type="NCBI Taxonomy" id="27457"/>
    <lineage>
        <taxon>Eukaryota</taxon>
        <taxon>Metazoa</taxon>
        <taxon>Ecdysozoa</taxon>
        <taxon>Arthropoda</taxon>
        <taxon>Hexapoda</taxon>
        <taxon>Insecta</taxon>
        <taxon>Pterygota</taxon>
        <taxon>Neoptera</taxon>
        <taxon>Endopterygota</taxon>
        <taxon>Diptera</taxon>
        <taxon>Brachycera</taxon>
        <taxon>Muscomorpha</taxon>
        <taxon>Tephritoidea</taxon>
        <taxon>Tephritidae</taxon>
        <taxon>Bactrocera</taxon>
        <taxon>Bactrocera</taxon>
    </lineage>
</organism>
<evidence type="ECO:0000256" key="5">
    <source>
        <dbReference type="ARBA" id="ARBA00022968"/>
    </source>
</evidence>
<feature type="compositionally biased region" description="Low complexity" evidence="8">
    <location>
        <begin position="527"/>
        <end position="569"/>
    </location>
</feature>
<evidence type="ECO:0000259" key="9">
    <source>
        <dbReference type="PROSITE" id="PS50240"/>
    </source>
</evidence>
<dbReference type="InterPro" id="IPR043504">
    <property type="entry name" value="Peptidase_S1_PA_chymotrypsin"/>
</dbReference>
<feature type="compositionally biased region" description="Polar residues" evidence="8">
    <location>
        <begin position="1229"/>
        <end position="1239"/>
    </location>
</feature>
<dbReference type="GO" id="GO:0004252">
    <property type="term" value="F:serine-type endopeptidase activity"/>
    <property type="evidence" value="ECO:0007669"/>
    <property type="project" value="InterPro"/>
</dbReference>
<protein>
    <submittedName>
        <fullName evidence="10">Serine proteinase stubble</fullName>
    </submittedName>
</protein>
<dbReference type="CDD" id="cd00190">
    <property type="entry name" value="Tryp_SPc"/>
    <property type="match status" value="1"/>
</dbReference>
<dbReference type="InterPro" id="IPR001314">
    <property type="entry name" value="Peptidase_S1A"/>
</dbReference>
<dbReference type="InterPro" id="IPR033116">
    <property type="entry name" value="TRYPSIN_SER"/>
</dbReference>
<evidence type="ECO:0000256" key="8">
    <source>
        <dbReference type="SAM" id="MobiDB-lite"/>
    </source>
</evidence>
<comment type="subcellular location">
    <subcellularLocation>
        <location evidence="1">Membrane</location>
        <topology evidence="1">Single-pass type II membrane protein</topology>
    </subcellularLocation>
</comment>
<evidence type="ECO:0000256" key="3">
    <source>
        <dbReference type="ARBA" id="ARBA00022801"/>
    </source>
</evidence>
<dbReference type="InterPro" id="IPR018114">
    <property type="entry name" value="TRYPSIN_HIS"/>
</dbReference>
<evidence type="ECO:0000256" key="1">
    <source>
        <dbReference type="ARBA" id="ARBA00004606"/>
    </source>
</evidence>
<reference evidence="10" key="1">
    <citation type="journal article" date="2014" name="BMC Genomics">
        <title>Characterizing the developmental transcriptome of the oriental fruit fly, Bactrocera dorsalis (Diptera: Tephritidae) through comparative genomic analysis with Drosophila melanogaster utilizing modENCODE datasets.</title>
        <authorList>
            <person name="Geib S.M."/>
            <person name="Calla B."/>
            <person name="Hall B."/>
            <person name="Hou S."/>
            <person name="Manoukis N.C."/>
        </authorList>
    </citation>
    <scope>NUCLEOTIDE SEQUENCE</scope>
    <source>
        <strain evidence="10">Punador</strain>
    </source>
</reference>
<accession>A0A034VYW4</accession>
<evidence type="ECO:0000256" key="6">
    <source>
        <dbReference type="ARBA" id="ARBA00023157"/>
    </source>
</evidence>
<feature type="region of interest" description="Disordered" evidence="8">
    <location>
        <begin position="197"/>
        <end position="266"/>
    </location>
</feature>
<dbReference type="SMART" id="SM00020">
    <property type="entry name" value="Tryp_SPc"/>
    <property type="match status" value="1"/>
</dbReference>
<dbReference type="Gene3D" id="2.40.10.10">
    <property type="entry name" value="Trypsin-like serine proteases"/>
    <property type="match status" value="1"/>
</dbReference>
<dbReference type="PROSITE" id="PS00135">
    <property type="entry name" value="TRYPSIN_SER"/>
    <property type="match status" value="1"/>
</dbReference>
<name>A0A034VYW4_BACDO</name>
<feature type="region of interest" description="Disordered" evidence="8">
    <location>
        <begin position="651"/>
        <end position="670"/>
    </location>
</feature>
<dbReference type="SUPFAM" id="SSF50494">
    <property type="entry name" value="Trypsin-like serine proteases"/>
    <property type="match status" value="1"/>
</dbReference>
<dbReference type="GO" id="GO:0006508">
    <property type="term" value="P:proteolysis"/>
    <property type="evidence" value="ECO:0007669"/>
    <property type="project" value="UniProtKB-KW"/>
</dbReference>
<feature type="compositionally biased region" description="Acidic residues" evidence="8">
    <location>
        <begin position="1780"/>
        <end position="1793"/>
    </location>
</feature>
<gene>
    <name evidence="10" type="primary">STUB</name>
</gene>
<feature type="compositionally biased region" description="Low complexity" evidence="8">
    <location>
        <begin position="473"/>
        <end position="485"/>
    </location>
</feature>
<keyword evidence="4 7" id="KW-0720">Serine protease</keyword>
<evidence type="ECO:0000313" key="10">
    <source>
        <dbReference type="EMBL" id="JAC47080.1"/>
    </source>
</evidence>
<feature type="compositionally biased region" description="Polar residues" evidence="8">
    <location>
        <begin position="1105"/>
        <end position="1150"/>
    </location>
</feature>
<dbReference type="GO" id="GO:0016020">
    <property type="term" value="C:membrane"/>
    <property type="evidence" value="ECO:0007669"/>
    <property type="project" value="UniProtKB-SubCell"/>
</dbReference>
<sequence length="2069" mass="226734">MLKWVSTATRRSAWLSTTRTTATTTTTNAKKSTAATTVNRATKTPASAAHALTSKSTSINFAMWLLTTVCIMAALAQVTNGFKPIDVNNSEGRKLFGGYRITPKHCRATKTLAMNDPRKNGPTICMFNHECAQRNGEVVGACMDGFLFGACCQIPSEQDLETTLLNDAQNSYYQQHQQQKLQDEYGGANQAVAQSYETYGESQQQHSQETKYSPPTFKPKTKPQRIQKPQQQQQQQKYKPQLPKPIYGNVGDTPSEEVKQPENSYTQTNIDKVFQQLESSSSAATSYEALHTQQEDAANNKYQSQESVPNTSTLYMMESLESAQQEIQPSVGPTASYYEQAQSMQMESQQADSQQQEEELQQEKEQEQQEQQQQQHENQDISFEGASHSSLASEDSSTQSSSVELEKEAQMQTDQVVANTNNVHVSFTTAAPPLNDDFVLDLLSTTLPPSLEEEPASLTTTGLPMRIVNGLTEPNSSSESNSFEELPVTQNPVQGNDWEANTTEEDSKTESQEQQTAKPQPKPKPKPQQQTKRPQVQMFRPQPQRQPSRPQVQQSQQQKQTQKPQQQQQHNHNHLILDGAEFTHSDITHPGADADLIEDDLQFSTGYGPQPVYMEAPVRQPSPISYQPSTTTTTTHASLAPEDKYDLVQSVHDEEASKKPPTYGEPTTGTSITTHVDSIESIILQLNGTTNHGPTYNIVSQQQPQTVSYDAVADASASKYEPTGSGTHYGTTTPITTGELVYGGATTNYYDDVETKRPEDYYTEAEQSNTPNYSPVTAQVPAYLEPESTDLHPAQQQPSHSYVSKPSVSAVTHEVHSSTTAGNYAEDAAAALDEHTMPANNYNDVLQASSHQTHEFNKMPVLGIAYPVDMSHMEEEGNFAPDAASNYGHVQHATTQGSIDKIDEAEAVDSSYAQVPIVSGKPQRPVAPYVGMVNVQNYNGAKLPTTVVYSDVPQEVSVSSHATKVQDTQAAAASYHTPKPDTLTTIQYVDQSTVAQRPTISKTTASAYLTPTTTPIPPRPQYNAEPVAVTSTARPISGIITSSGTRPRPRPRPKPSTTRPNNKKKPSAAKKPTTARPLSTYSQAPVQPASNYGGEQVQTKKPAAQPSNNYQSTNQNTKKPAAQPANSYQAPNVNTKKPTAQLSNDYQEPNYNKKKPAQQPSNTYNDNAPENAYVQRPVQASQAQTQQPAKKPSKQPTKQTVKRPVKQPATNYQHNKPTYVKRPTPAPQPSNNYNAKPATNTFNVEPVYQRPEQQPTYNAEPVTRKPASQSTNAYNDNTYGTTTATRKPISHTAAIYDDHVDEQNLPEQEAQLSTDNYDTYPQGTKLTSQDYGQDYDKPDAAYEQNVKVPQPTFESDAYYPAPQPLGGSTNRPIIVRKPSVDSAAPTTSRPSTTFIYHDSEVPPIVTADDKLDVFVHGTVQSQVYGGDGKPQYADRPQYTYVHKKPGFVKVTSKPISTTNGVITPKPTLFTLVTNSDWPQRPSSAGTIYDDNAFPPTTPLPAFSSTSYIYSPVVTRRPDLAINTPEYVNLAGVTTNDFDDPGYYGAQNVAQNVAQNGVHPAFTQSIADTEYGVPSDDRPAFPGYYGPTPTYPPFAIPGEKLGAPVEEETYTSPNDFVNFPPVRNPNLNMSATSSAVTTDLELSTPAFVEDGVLKDKMNTLVHKIVESLQGNFDALADMIDESNNTAPAGPPSTYQAAGAGAGSAATTRKPTRKPTRIATQKPTTRRPATRVTTKQPTRRPASTTRRPATRRPTTTTRRPTTRKPTRRLTTTTTTQAPAQDELVDEEDEEDVNPLDNEIGDQEEVYAGAGGRKFKCGVRPHIKSGRIVGGKGSTFGAYPWQVLVRESTWLGLFTKNKCGGVLITNRYVITAAHCQPGFLASLVAVMGEFDISGDLESKRAVTKNVKRVIVHRQYDPATFENDLALLELESPVQFDTHIVPICMPNDLADFTGRMATVTGWGRLKYGGGVPSVLQEVQVPIIENSVCQEMFHTAGHNKKILSSFLCAGYANGQKDSCEGDSGGPLVLQRPDGRYELAGTVSHGIKCAAPYLPGVYMRTTFYKPWLRSITGVK</sequence>
<feature type="region of interest" description="Disordered" evidence="8">
    <location>
        <begin position="451"/>
        <end position="571"/>
    </location>
</feature>
<dbReference type="PRINTS" id="PR00722">
    <property type="entry name" value="CHYMOTRYPSIN"/>
</dbReference>
<feature type="compositionally biased region" description="Polar residues" evidence="8">
    <location>
        <begin position="1158"/>
        <end position="1168"/>
    </location>
</feature>
<feature type="compositionally biased region" description="Low complexity" evidence="8">
    <location>
        <begin position="1695"/>
        <end position="1707"/>
    </location>
</feature>
<feature type="compositionally biased region" description="Low complexity" evidence="8">
    <location>
        <begin position="1728"/>
        <end position="1757"/>
    </location>
</feature>
<feature type="compositionally biased region" description="Low complexity" evidence="8">
    <location>
        <begin position="1766"/>
        <end position="1779"/>
    </location>
</feature>
<dbReference type="PROSITE" id="PS00134">
    <property type="entry name" value="TRYPSIN_HIS"/>
    <property type="match status" value="1"/>
</dbReference>
<feature type="compositionally biased region" description="Polar residues" evidence="8">
    <location>
        <begin position="1079"/>
        <end position="1090"/>
    </location>
</feature>
<dbReference type="PANTHER" id="PTHR24253:SF145">
    <property type="entry name" value="SERINE PROTEASE FILZIG"/>
    <property type="match status" value="1"/>
</dbReference>
<dbReference type="Pfam" id="PF00089">
    <property type="entry name" value="Trypsin"/>
    <property type="match status" value="1"/>
</dbReference>
<feature type="region of interest" description="Disordered" evidence="8">
    <location>
        <begin position="1681"/>
        <end position="1793"/>
    </location>
</feature>
<feature type="domain" description="Peptidase S1" evidence="9">
    <location>
        <begin position="1825"/>
        <end position="2067"/>
    </location>
</feature>
<keyword evidence="6" id="KW-1015">Disulfide bond</keyword>
<feature type="region of interest" description="Disordered" evidence="8">
    <location>
        <begin position="341"/>
        <end position="411"/>
    </location>
</feature>
<keyword evidence="5" id="KW-0735">Signal-anchor</keyword>
<keyword evidence="2 7" id="KW-0645">Protease</keyword>
<dbReference type="InterPro" id="IPR009003">
    <property type="entry name" value="Peptidase_S1_PA"/>
</dbReference>
<feature type="compositionally biased region" description="Polar residues" evidence="8">
    <location>
        <begin position="1266"/>
        <end position="1284"/>
    </location>
</feature>
<feature type="compositionally biased region" description="Low complexity" evidence="8">
    <location>
        <begin position="387"/>
        <end position="402"/>
    </location>
</feature>
<evidence type="ECO:0000256" key="7">
    <source>
        <dbReference type="RuleBase" id="RU363034"/>
    </source>
</evidence>
<dbReference type="EMBL" id="GAKP01011869">
    <property type="protein sequence ID" value="JAC47083.1"/>
    <property type="molecule type" value="Transcribed_RNA"/>
</dbReference>
<evidence type="ECO:0000256" key="2">
    <source>
        <dbReference type="ARBA" id="ARBA00022670"/>
    </source>
</evidence>
<feature type="region of interest" description="Disordered" evidence="8">
    <location>
        <begin position="1028"/>
        <end position="1239"/>
    </location>
</feature>
<feature type="compositionally biased region" description="Low complexity" evidence="8">
    <location>
        <begin position="341"/>
        <end position="354"/>
    </location>
</feature>
<keyword evidence="3 7" id="KW-0378">Hydrolase</keyword>
<dbReference type="OrthoDB" id="93664at2759"/>
<proteinExistence type="predicted"/>
<feature type="compositionally biased region" description="Polar residues" evidence="8">
    <location>
        <begin position="1178"/>
        <end position="1199"/>
    </location>
</feature>
<evidence type="ECO:0000256" key="4">
    <source>
        <dbReference type="ARBA" id="ARBA00022825"/>
    </source>
</evidence>
<keyword evidence="5" id="KW-0812">Transmembrane</keyword>
<dbReference type="EMBL" id="GAKP01011872">
    <property type="protein sequence ID" value="JAC47080.1"/>
    <property type="molecule type" value="Transcribed_RNA"/>
</dbReference>
<dbReference type="InterPro" id="IPR001254">
    <property type="entry name" value="Trypsin_dom"/>
</dbReference>
<feature type="region of interest" description="Disordered" evidence="8">
    <location>
        <begin position="1252"/>
        <end position="1284"/>
    </location>
</feature>
<dbReference type="PANTHER" id="PTHR24253">
    <property type="entry name" value="TRANSMEMBRANE PROTEASE SERINE"/>
    <property type="match status" value="1"/>
</dbReference>
<feature type="compositionally biased region" description="Polar residues" evidence="8">
    <location>
        <begin position="197"/>
        <end position="213"/>
    </location>
</feature>
<dbReference type="FunFam" id="2.40.10.10:FF:000006">
    <property type="entry name" value="Serine proteinase stubble"/>
    <property type="match status" value="1"/>
</dbReference>
<dbReference type="PROSITE" id="PS50240">
    <property type="entry name" value="TRYPSIN_DOM"/>
    <property type="match status" value="1"/>
</dbReference>
<feature type="compositionally biased region" description="Low complexity" evidence="8">
    <location>
        <begin position="226"/>
        <end position="245"/>
    </location>
</feature>